<evidence type="ECO:0000259" key="2">
    <source>
        <dbReference type="Pfam" id="PF20736"/>
    </source>
</evidence>
<gene>
    <name evidence="3" type="ORF">MOV92_01725</name>
</gene>
<dbReference type="InterPro" id="IPR012878">
    <property type="entry name" value="Beta-AFase-like_GH127_cat"/>
</dbReference>
<protein>
    <submittedName>
        <fullName evidence="3">Glycoside hydrolase family 127 protein</fullName>
    </submittedName>
</protein>
<dbReference type="InterPro" id="IPR049174">
    <property type="entry name" value="Beta-AFase-like"/>
</dbReference>
<dbReference type="EMBL" id="CP093547">
    <property type="protein sequence ID" value="UNP30033.1"/>
    <property type="molecule type" value="Genomic_DNA"/>
</dbReference>
<evidence type="ECO:0000259" key="1">
    <source>
        <dbReference type="Pfam" id="PF07944"/>
    </source>
</evidence>
<dbReference type="SUPFAM" id="SSF48208">
    <property type="entry name" value="Six-hairpin glycosidases"/>
    <property type="match status" value="1"/>
</dbReference>
<evidence type="ECO:0000313" key="4">
    <source>
        <dbReference type="Proteomes" id="UP000829194"/>
    </source>
</evidence>
<dbReference type="GO" id="GO:0016787">
    <property type="term" value="F:hydrolase activity"/>
    <property type="evidence" value="ECO:0007669"/>
    <property type="project" value="UniProtKB-KW"/>
</dbReference>
<name>A0ABY3XBN5_9GAMM</name>
<keyword evidence="4" id="KW-1185">Reference proteome</keyword>
<reference evidence="3 4" key="1">
    <citation type="submission" date="2022-03" db="EMBL/GenBank/DDBJ databases">
        <title>Complete genome sequence of Lysobacter capsici VKM B-2533 and Lysobacter gummosus 10.1.1, promising sources of lytic agents.</title>
        <authorList>
            <person name="Tarlachkov S.V."/>
            <person name="Kudryakova I.V."/>
            <person name="Afoshin A.S."/>
            <person name="Leontyevskaya E.A."/>
            <person name="Leontyevskaya N.V."/>
        </authorList>
    </citation>
    <scope>NUCLEOTIDE SEQUENCE [LARGE SCALE GENOMIC DNA]</scope>
    <source>
        <strain evidence="3 4">10.1.1</strain>
    </source>
</reference>
<accession>A0ABY3XBN5</accession>
<proteinExistence type="predicted"/>
<dbReference type="InterPro" id="IPR008928">
    <property type="entry name" value="6-hairpin_glycosidase_sf"/>
</dbReference>
<keyword evidence="3" id="KW-0378">Hydrolase</keyword>
<dbReference type="RefSeq" id="WP_237049814.1">
    <property type="nucleotide sequence ID" value="NZ_CP011131.1"/>
</dbReference>
<feature type="domain" description="Non-reducing end beta-L-arabinofuranosidase-like GH127 catalytic" evidence="1">
    <location>
        <begin position="47"/>
        <end position="392"/>
    </location>
</feature>
<sequence length="628" mass="68457">MTRDDFHPAIDPADIHLRGLLGDALDANRAGRLSHFIVDETSPAIAIFAPAQRAQNLEGDWYGEHAGKWLVAAAKAAARSGDADLRARVHRVADFLVSTQEADGYLGTYAPERRFMRKQAPAPLSWDGAPSVRTWDIWTHAYLILGLLEVHRHFPQPRYLDAARKIGDLCLRTLSTGGIDITELGNHHGMSATVLLDPAVELYVACGDRSYLDLALTVLGQADAHPPLALLTRALAGVDAAWIATGKAYQLAWNLVGLAKLYRVSGHADYLTAVESVWRSIRDHHLTLGGGPWGGVAHRSREAFNPAGVFSPQGYVETCSTLAWIQLNRELLAITGQACYAEEIERSAYNDLLGAQAPNGEDWCYYVFPNGRRVHTTYWRCCKSSGAMALEELPGVAYVRADPDTIAVNIYGEGSAQIALPAAGGVAIDQRTQYPFTGDIRLHVEPQREAGFALKLRIPSWAQGARVTVNGAAVDEAVVAGDYCTLRRLWRPGDEIALQLPMTPRTHVAVNRNVQESRAPDGSAVAQEVLHYEYLAVTCGPLVYASGLIDGFKTEETLRLPQAPPAQWLRWSPPDAGHALPRIELSPGYRAPLVFQPYYCAGGRVDGAWRLTWMSLSPLAADAAADNA</sequence>
<dbReference type="PANTHER" id="PTHR43465">
    <property type="entry name" value="DUF1680 DOMAIN PROTEIN (AFU_ORTHOLOGUE AFUA_1G08910)"/>
    <property type="match status" value="1"/>
</dbReference>
<organism evidence="3 4">
    <name type="scientific">Lysobacter gummosus</name>
    <dbReference type="NCBI Taxonomy" id="262324"/>
    <lineage>
        <taxon>Bacteria</taxon>
        <taxon>Pseudomonadati</taxon>
        <taxon>Pseudomonadota</taxon>
        <taxon>Gammaproteobacteria</taxon>
        <taxon>Lysobacterales</taxon>
        <taxon>Lysobacteraceae</taxon>
        <taxon>Lysobacter</taxon>
    </lineage>
</organism>
<dbReference type="Pfam" id="PF07944">
    <property type="entry name" value="Beta-AFase-like_GH127_cat"/>
    <property type="match status" value="1"/>
</dbReference>
<feature type="domain" description="Non-reducing end beta-L-arabinofuranosidase-like GH127 middle" evidence="2">
    <location>
        <begin position="405"/>
        <end position="502"/>
    </location>
</feature>
<dbReference type="Pfam" id="PF20736">
    <property type="entry name" value="Glyco_hydro127M"/>
    <property type="match status" value="1"/>
</dbReference>
<dbReference type="PANTHER" id="PTHR43465:SF2">
    <property type="entry name" value="DUF1680 DOMAIN PROTEIN (AFU_ORTHOLOGUE AFUA_1G08910)"/>
    <property type="match status" value="1"/>
</dbReference>
<evidence type="ECO:0000313" key="3">
    <source>
        <dbReference type="EMBL" id="UNP30033.1"/>
    </source>
</evidence>
<dbReference type="Proteomes" id="UP000829194">
    <property type="component" value="Chromosome"/>
</dbReference>
<dbReference type="InterPro" id="IPR049046">
    <property type="entry name" value="Beta-AFase-like_GH127_middle"/>
</dbReference>